<reference evidence="1 2" key="1">
    <citation type="submission" date="2016-05" db="EMBL/GenBank/DDBJ databases">
        <title>Genome sequencing reveals origins of a unique bacterial endosymbiosis in the earliest lineages of terrestrial Fungi.</title>
        <authorList>
            <consortium name="DOE Joint Genome Institute"/>
            <person name="Uehling J."/>
            <person name="Gryganskyi A."/>
            <person name="Hameed K."/>
            <person name="Tschaplinski T."/>
            <person name="Misztal P."/>
            <person name="Wu S."/>
            <person name="Desiro A."/>
            <person name="Vande Pol N."/>
            <person name="Du Z.-Y."/>
            <person name="Zienkiewicz A."/>
            <person name="Zienkiewicz K."/>
            <person name="Morin E."/>
            <person name="Tisserant E."/>
            <person name="Splivallo R."/>
            <person name="Hainaut M."/>
            <person name="Henrissat B."/>
            <person name="Ohm R."/>
            <person name="Kuo A."/>
            <person name="Yan J."/>
            <person name="Lipzen A."/>
            <person name="Nolan M."/>
            <person name="Labutti K."/>
            <person name="Barry K."/>
            <person name="Goldstein A."/>
            <person name="Labbe J."/>
            <person name="Schadt C."/>
            <person name="Tuskan G."/>
            <person name="Grigoriev I."/>
            <person name="Martin F."/>
            <person name="Vilgalys R."/>
            <person name="Bonito G."/>
        </authorList>
    </citation>
    <scope>NUCLEOTIDE SEQUENCE [LARGE SCALE GENOMIC DNA]</scope>
    <source>
        <strain evidence="1 2">AG-77</strain>
    </source>
</reference>
<protein>
    <submittedName>
        <fullName evidence="1">Uncharacterized protein</fullName>
    </submittedName>
</protein>
<accession>A0A197JYU1</accession>
<organism evidence="1 2">
    <name type="scientific">Linnemannia elongata AG-77</name>
    <dbReference type="NCBI Taxonomy" id="1314771"/>
    <lineage>
        <taxon>Eukaryota</taxon>
        <taxon>Fungi</taxon>
        <taxon>Fungi incertae sedis</taxon>
        <taxon>Mucoromycota</taxon>
        <taxon>Mortierellomycotina</taxon>
        <taxon>Mortierellomycetes</taxon>
        <taxon>Mortierellales</taxon>
        <taxon>Mortierellaceae</taxon>
        <taxon>Linnemannia</taxon>
    </lineage>
</organism>
<sequence>MLCSQITNLPPKQQTTMTTAKLHKKKLTDLGLLKSRLAQGDQNCPVHIRNIGIAARTIWRKVLADSRGGSNGGAMGGDPGQVAVVVGDTRARSQLERLWARGRLREWWRGESPGGVLLCCALFCCCCGVLRGGGSYGSFEMKGIGRGRCEEERKRKRTQKKDPGSLFKQFFLHFFSVRSKHKYF</sequence>
<dbReference type="Proteomes" id="UP000078512">
    <property type="component" value="Unassembled WGS sequence"/>
</dbReference>
<keyword evidence="2" id="KW-1185">Reference proteome</keyword>
<gene>
    <name evidence="1" type="ORF">K457DRAFT_506697</name>
</gene>
<evidence type="ECO:0000313" key="1">
    <source>
        <dbReference type="EMBL" id="OAQ29606.1"/>
    </source>
</evidence>
<dbReference type="AlphaFoldDB" id="A0A197JYU1"/>
<evidence type="ECO:0000313" key="2">
    <source>
        <dbReference type="Proteomes" id="UP000078512"/>
    </source>
</evidence>
<dbReference type="EMBL" id="KV442040">
    <property type="protein sequence ID" value="OAQ29606.1"/>
    <property type="molecule type" value="Genomic_DNA"/>
</dbReference>
<name>A0A197JYU1_9FUNG</name>
<proteinExistence type="predicted"/>